<dbReference type="Proteomes" id="UP000182101">
    <property type="component" value="Chromosome"/>
</dbReference>
<sequence>MRDTYIIRRSIKYETLILINDVQLLRGKSFIPFKIDGCTEEAVVIGLSFHKQKKALMQWHQGFKV</sequence>
<organism evidence="1 2">
    <name type="scientific">Alteromonas mediterranea</name>
    <dbReference type="NCBI Taxonomy" id="314275"/>
    <lineage>
        <taxon>Bacteria</taxon>
        <taxon>Pseudomonadati</taxon>
        <taxon>Pseudomonadota</taxon>
        <taxon>Gammaproteobacteria</taxon>
        <taxon>Alteromonadales</taxon>
        <taxon>Alteromonadaceae</taxon>
        <taxon>Alteromonas/Salinimonas group</taxon>
        <taxon>Alteromonas</taxon>
    </lineage>
</organism>
<proteinExistence type="predicted"/>
<dbReference type="AlphaFoldDB" id="A0AAC9JCL6"/>
<evidence type="ECO:0000313" key="1">
    <source>
        <dbReference type="EMBL" id="APD89098.1"/>
    </source>
</evidence>
<protein>
    <submittedName>
        <fullName evidence="1">Uncharacterized protein</fullName>
    </submittedName>
</protein>
<reference evidence="1 2" key="1">
    <citation type="submission" date="2016-11" db="EMBL/GenBank/DDBJ databases">
        <title>Networking in microbes: conjugative elements and plasmids in the genus Alteromonas.</title>
        <authorList>
            <person name="Lopez-Perez M."/>
            <person name="Ramon-Marco N."/>
            <person name="Rodriguez-Valera F."/>
        </authorList>
    </citation>
    <scope>NUCLEOTIDE SEQUENCE [LARGE SCALE GENOMIC DNA]</scope>
    <source>
        <strain evidence="1 2">CP48</strain>
    </source>
</reference>
<gene>
    <name evidence="1" type="ORF">BM524_04325</name>
</gene>
<evidence type="ECO:0000313" key="2">
    <source>
        <dbReference type="Proteomes" id="UP000182101"/>
    </source>
</evidence>
<dbReference type="EMBL" id="CP018024">
    <property type="protein sequence ID" value="APD89098.1"/>
    <property type="molecule type" value="Genomic_DNA"/>
</dbReference>
<name>A0AAC9JCL6_9ALTE</name>
<accession>A0AAC9JCL6</accession>